<organism evidence="1 2">
    <name type="scientific">Leptospira vanthielii</name>
    <dbReference type="NCBI Taxonomy" id="293085"/>
    <lineage>
        <taxon>Bacteria</taxon>
        <taxon>Pseudomonadati</taxon>
        <taxon>Spirochaetota</taxon>
        <taxon>Spirochaetia</taxon>
        <taxon>Leptospirales</taxon>
        <taxon>Leptospiraceae</taxon>
        <taxon>Leptospira</taxon>
    </lineage>
</organism>
<proteinExistence type="predicted"/>
<protein>
    <recommendedName>
        <fullName evidence="3">Lipoprotein</fullName>
    </recommendedName>
</protein>
<dbReference type="RefSeq" id="WP_135658371.1">
    <property type="nucleotide sequence ID" value="NZ_RQHF01000016.1"/>
</dbReference>
<dbReference type="Proteomes" id="UP000298112">
    <property type="component" value="Unassembled WGS sequence"/>
</dbReference>
<dbReference type="EMBL" id="RQHF01000016">
    <property type="protein sequence ID" value="TGM57267.1"/>
    <property type="molecule type" value="Genomic_DNA"/>
</dbReference>
<sequence length="221" mass="25020">MGSNTKLFSKLKLIFIILLCPIFSNCYGKNNDSSEKLYLLTILGILYSANADNCGFTSIRNGTVMEDNLNDVETLGFQENLTQSNGYKDISNYSFSKMTEFQLDITLREIPLMGLPAFPNEPLNEIISEYIFDFYTANSSYSIYLQRSPSTNHSQWIPSDSRPIVNDNKNSNIFLCSFPTVLQNSILIKCDSSLFDLSGNFINARLNSVHKEGNRTYKDCI</sequence>
<reference evidence="2" key="1">
    <citation type="journal article" date="2019" name="PLoS Negl. Trop. Dis.">
        <title>Revisiting the worldwide diversity of Leptospira species in the environment.</title>
        <authorList>
            <person name="Vincent A.T."/>
            <person name="Schiettekatte O."/>
            <person name="Bourhy P."/>
            <person name="Veyrier F.J."/>
            <person name="Picardeau M."/>
        </authorList>
    </citation>
    <scope>NUCLEOTIDE SEQUENCE [LARGE SCALE GENOMIC DNA]</scope>
    <source>
        <strain evidence="2">201601955</strain>
    </source>
</reference>
<accession>A0ABY2NPK3</accession>
<evidence type="ECO:0000313" key="1">
    <source>
        <dbReference type="EMBL" id="TGM57267.1"/>
    </source>
</evidence>
<comment type="caution">
    <text evidence="1">The sequence shown here is derived from an EMBL/GenBank/DDBJ whole genome shotgun (WGS) entry which is preliminary data.</text>
</comment>
<name>A0ABY2NPK3_9LEPT</name>
<evidence type="ECO:0000313" key="2">
    <source>
        <dbReference type="Proteomes" id="UP000298112"/>
    </source>
</evidence>
<gene>
    <name evidence="1" type="ORF">EHQ95_08600</name>
</gene>
<evidence type="ECO:0008006" key="3">
    <source>
        <dbReference type="Google" id="ProtNLM"/>
    </source>
</evidence>
<keyword evidence="2" id="KW-1185">Reference proteome</keyword>